<proteinExistence type="predicted"/>
<name>A0ABU2LKT6_9ACTN</name>
<organism evidence="1 2">
    <name type="scientific">Streptomyces millisiae</name>
    <dbReference type="NCBI Taxonomy" id="3075542"/>
    <lineage>
        <taxon>Bacteria</taxon>
        <taxon>Bacillati</taxon>
        <taxon>Actinomycetota</taxon>
        <taxon>Actinomycetes</taxon>
        <taxon>Kitasatosporales</taxon>
        <taxon>Streptomycetaceae</taxon>
        <taxon>Streptomyces</taxon>
    </lineage>
</organism>
<dbReference type="RefSeq" id="WP_311595789.1">
    <property type="nucleotide sequence ID" value="NZ_JAVREM010000003.1"/>
</dbReference>
<dbReference type="Proteomes" id="UP001183420">
    <property type="component" value="Unassembled WGS sequence"/>
</dbReference>
<protein>
    <submittedName>
        <fullName evidence="1">Uncharacterized protein</fullName>
    </submittedName>
</protein>
<keyword evidence="2" id="KW-1185">Reference proteome</keyword>
<accession>A0ABU2LKT6</accession>
<sequence>MTEQVLLEAVGEDGRTETVRIDFSETPPYVLRVRRGAGDTSATYEANDLFAALINLRLALEAEGLLLCCQGARVDVTSSGMEKQAGGRHVFPFTLEPRQVHHERSVDIFAPAAPDEVVTVEEQRKAIFALHGLRDTRGKPS</sequence>
<comment type="caution">
    <text evidence="1">The sequence shown here is derived from an EMBL/GenBank/DDBJ whole genome shotgun (WGS) entry which is preliminary data.</text>
</comment>
<reference evidence="2" key="1">
    <citation type="submission" date="2023-07" db="EMBL/GenBank/DDBJ databases">
        <title>30 novel species of actinomycetes from the DSMZ collection.</title>
        <authorList>
            <person name="Nouioui I."/>
        </authorList>
    </citation>
    <scope>NUCLEOTIDE SEQUENCE [LARGE SCALE GENOMIC DNA]</scope>
    <source>
        <strain evidence="2">DSM 44918</strain>
    </source>
</reference>
<evidence type="ECO:0000313" key="1">
    <source>
        <dbReference type="EMBL" id="MDT0317668.1"/>
    </source>
</evidence>
<evidence type="ECO:0000313" key="2">
    <source>
        <dbReference type="Proteomes" id="UP001183420"/>
    </source>
</evidence>
<gene>
    <name evidence="1" type="ORF">RNC47_04845</name>
</gene>
<dbReference type="EMBL" id="JAVREM010000003">
    <property type="protein sequence ID" value="MDT0317668.1"/>
    <property type="molecule type" value="Genomic_DNA"/>
</dbReference>